<dbReference type="Pfam" id="PF00561">
    <property type="entry name" value="Abhydrolase_1"/>
    <property type="match status" value="1"/>
</dbReference>
<keyword evidence="2" id="KW-0378">Hydrolase</keyword>
<dbReference type="InterPro" id="IPR029058">
    <property type="entry name" value="AB_hydrolase_fold"/>
</dbReference>
<keyword evidence="5" id="KW-1185">Reference proteome</keyword>
<dbReference type="GO" id="GO:0016787">
    <property type="term" value="F:hydrolase activity"/>
    <property type="evidence" value="ECO:0007669"/>
    <property type="project" value="UniProtKB-KW"/>
</dbReference>
<proteinExistence type="inferred from homology"/>
<comment type="caution">
    <text evidence="4">The sequence shown here is derived from an EMBL/GenBank/DDBJ whole genome shotgun (WGS) entry which is preliminary data.</text>
</comment>
<organism evidence="4 5">
    <name type="scientific">Dendrobium nobile</name>
    <name type="common">Orchid</name>
    <dbReference type="NCBI Taxonomy" id="94219"/>
    <lineage>
        <taxon>Eukaryota</taxon>
        <taxon>Viridiplantae</taxon>
        <taxon>Streptophyta</taxon>
        <taxon>Embryophyta</taxon>
        <taxon>Tracheophyta</taxon>
        <taxon>Spermatophyta</taxon>
        <taxon>Magnoliopsida</taxon>
        <taxon>Liliopsida</taxon>
        <taxon>Asparagales</taxon>
        <taxon>Orchidaceae</taxon>
        <taxon>Epidendroideae</taxon>
        <taxon>Malaxideae</taxon>
        <taxon>Dendrobiinae</taxon>
        <taxon>Dendrobium</taxon>
    </lineage>
</organism>
<accession>A0A8T3BK03</accession>
<evidence type="ECO:0000313" key="5">
    <source>
        <dbReference type="Proteomes" id="UP000829196"/>
    </source>
</evidence>
<protein>
    <recommendedName>
        <fullName evidence="3">AB hydrolase-1 domain-containing protein</fullName>
    </recommendedName>
</protein>
<dbReference type="EMBL" id="JAGYWB010000007">
    <property type="protein sequence ID" value="KAI0515521.1"/>
    <property type="molecule type" value="Genomic_DNA"/>
</dbReference>
<dbReference type="OrthoDB" id="408373at2759"/>
<evidence type="ECO:0000256" key="1">
    <source>
        <dbReference type="ARBA" id="ARBA00008645"/>
    </source>
</evidence>
<comment type="similarity">
    <text evidence="1">Belongs to the AB hydrolase superfamily.</text>
</comment>
<reference evidence="4" key="1">
    <citation type="journal article" date="2022" name="Front. Genet.">
        <title>Chromosome-Scale Assembly of the Dendrobium nobile Genome Provides Insights Into the Molecular Mechanism of the Biosynthesis of the Medicinal Active Ingredient of Dendrobium.</title>
        <authorList>
            <person name="Xu Q."/>
            <person name="Niu S.-C."/>
            <person name="Li K.-L."/>
            <person name="Zheng P.-J."/>
            <person name="Zhang X.-J."/>
            <person name="Jia Y."/>
            <person name="Liu Y."/>
            <person name="Niu Y.-X."/>
            <person name="Yu L.-H."/>
            <person name="Chen D.-F."/>
            <person name="Zhang G.-Q."/>
        </authorList>
    </citation>
    <scope>NUCLEOTIDE SEQUENCE</scope>
    <source>
        <tissue evidence="4">Leaf</tissue>
    </source>
</reference>
<dbReference type="SMR" id="A0A8T3BK03"/>
<dbReference type="SUPFAM" id="SSF53474">
    <property type="entry name" value="alpha/beta-Hydrolases"/>
    <property type="match status" value="1"/>
</dbReference>
<dbReference type="FunFam" id="3.40.50.1820:FF:000042">
    <property type="entry name" value="probable strigolactone esterase DAD2"/>
    <property type="match status" value="1"/>
</dbReference>
<evidence type="ECO:0000256" key="2">
    <source>
        <dbReference type="ARBA" id="ARBA00022801"/>
    </source>
</evidence>
<evidence type="ECO:0000259" key="3">
    <source>
        <dbReference type="Pfam" id="PF00561"/>
    </source>
</evidence>
<sequence length="257" mass="28398">MAMNARIVGNGEITLVLSHGFGTSQEIWEYVIPELSRRYKLLLFDWSFSSAADSQSAATDISYAGLANDLISLLDEMKMKGVVFIGHSLAGMVGCLASVHRPELFSHLVLVAASPRYMNSEEYQGGFEPSKIQDMLSSIEADFQSWADSFATLVLGKNYSNPLWKYLATLKAMNPKTALAVAKMAFLGDQRPLLEQVELPCTIIQCTNDIAMPTSVGYYMESKIKGKTTLEMVEAEGHFPHVTSPEIFIKVIDKILL</sequence>
<dbReference type="InterPro" id="IPR000073">
    <property type="entry name" value="AB_hydrolase_1"/>
</dbReference>
<feature type="domain" description="AB hydrolase-1" evidence="3">
    <location>
        <begin position="14"/>
        <end position="244"/>
    </location>
</feature>
<name>A0A8T3BK03_DENNO</name>
<dbReference type="PANTHER" id="PTHR43039">
    <property type="entry name" value="ESTERASE-RELATED"/>
    <property type="match status" value="1"/>
</dbReference>
<dbReference type="AlphaFoldDB" id="A0A8T3BK03"/>
<gene>
    <name evidence="4" type="ORF">KFK09_008186</name>
</gene>
<dbReference type="Gene3D" id="3.40.50.1820">
    <property type="entry name" value="alpha/beta hydrolase"/>
    <property type="match status" value="1"/>
</dbReference>
<dbReference type="Proteomes" id="UP000829196">
    <property type="component" value="Unassembled WGS sequence"/>
</dbReference>
<evidence type="ECO:0000313" key="4">
    <source>
        <dbReference type="EMBL" id="KAI0515521.1"/>
    </source>
</evidence>